<accession>A0A9W6Y2D8</accession>
<gene>
    <name evidence="1" type="ORF">Pfra01_002049800</name>
</gene>
<evidence type="ECO:0000313" key="1">
    <source>
        <dbReference type="EMBL" id="GMF51008.1"/>
    </source>
</evidence>
<protein>
    <submittedName>
        <fullName evidence="1">Unnamed protein product</fullName>
    </submittedName>
</protein>
<dbReference type="Proteomes" id="UP001165121">
    <property type="component" value="Unassembled WGS sequence"/>
</dbReference>
<dbReference type="AlphaFoldDB" id="A0A9W6Y2D8"/>
<evidence type="ECO:0000313" key="2">
    <source>
        <dbReference type="Proteomes" id="UP001165121"/>
    </source>
</evidence>
<keyword evidence="2" id="KW-1185">Reference proteome</keyword>
<dbReference type="OrthoDB" id="122630at2759"/>
<name>A0A9W6Y2D8_9STRA</name>
<organism evidence="1 2">
    <name type="scientific">Phytophthora fragariaefolia</name>
    <dbReference type="NCBI Taxonomy" id="1490495"/>
    <lineage>
        <taxon>Eukaryota</taxon>
        <taxon>Sar</taxon>
        <taxon>Stramenopiles</taxon>
        <taxon>Oomycota</taxon>
        <taxon>Peronosporomycetes</taxon>
        <taxon>Peronosporales</taxon>
        <taxon>Peronosporaceae</taxon>
        <taxon>Phytophthora</taxon>
    </lineage>
</organism>
<dbReference type="EMBL" id="BSXT01002802">
    <property type="protein sequence ID" value="GMF51008.1"/>
    <property type="molecule type" value="Genomic_DNA"/>
</dbReference>
<comment type="caution">
    <text evidence="1">The sequence shown here is derived from an EMBL/GenBank/DDBJ whole genome shotgun (WGS) entry which is preliminary data.</text>
</comment>
<reference evidence="1" key="1">
    <citation type="submission" date="2023-04" db="EMBL/GenBank/DDBJ databases">
        <title>Phytophthora fragariaefolia NBRC 109709.</title>
        <authorList>
            <person name="Ichikawa N."/>
            <person name="Sato H."/>
            <person name="Tonouchi N."/>
        </authorList>
    </citation>
    <scope>NUCLEOTIDE SEQUENCE</scope>
    <source>
        <strain evidence="1">NBRC 109709</strain>
    </source>
</reference>
<proteinExistence type="predicted"/>
<sequence length="150" mass="16116">MAFSADSGADRSGMRMPIYDRFVKAGPEAAKLVRLEKPLSYKGADGKPIEVKMIVNLHLKLATAAGSVRIAKPVECLIIRCGSTEFLLGNDVLNMLGIDVSRQLDLLVANEMGDGRKDKFDDIHEPQVGSSAGLDTDLLAAVENMIESAV</sequence>